<proteinExistence type="predicted"/>
<protein>
    <submittedName>
        <fullName evidence="2">Uncharacterized protein</fullName>
    </submittedName>
</protein>
<feature type="compositionally biased region" description="Polar residues" evidence="1">
    <location>
        <begin position="76"/>
        <end position="95"/>
    </location>
</feature>
<feature type="compositionally biased region" description="Polar residues" evidence="1">
    <location>
        <begin position="367"/>
        <end position="381"/>
    </location>
</feature>
<dbReference type="Proteomes" id="UP000179179">
    <property type="component" value="Unassembled WGS sequence"/>
</dbReference>
<sequence length="534" mass="57508">MSGLPHLHGRQHVQHAQPSSLQCDPKQPAPYAPTIDRLDSTNSGHGSHPSESQSSIAPASTVIEPASEYTLLAASSRATNPASPTGVLSHSQESSGARYPTTRSRSSPDRSQMRPRYTQITIGDTSERKQVESKRSVSSVHNNSSTAAPEPPSPSGIAAGHKRTATGFIKPSVEDQHYSSSGTITERRRSKSNSSATHGNRIAALSVHLRTRLSYAAAKIEASRRSQGSQNKLSLGLLHGDRSSSTPAADPFERIGRGGGVVEPSSPGAITSMSVPDTVPKSPFHTFNDPMRLSPTARSEDSAPSLKSDPRKSHTPLSSLPRFARLAPPADIIPRSDSSRRRRPNPNDPTSQTQNFPYPRHRRHHSQQSVSTIKRNSSSETVLVPETPPLRPLPHDGLSSQQSHSQNSSMEQDAIETLLFMSSPGPSGYCSNSQPSRSQPNHTHSSITSTQTKYSAPGSQDTHMLVDPAQRRPVYRDSGVGLEAQAGDEIDRLLDQMDSDSEDEKNYPSGHSNSISTRSTPSGGSQGRNPPFRS</sequence>
<dbReference type="STRING" id="109264.A0A1F7ZZK9"/>
<feature type="compositionally biased region" description="Polar residues" evidence="1">
    <location>
        <begin position="40"/>
        <end position="58"/>
    </location>
</feature>
<dbReference type="RefSeq" id="XP_022388613.1">
    <property type="nucleotide sequence ID" value="XM_022533229.1"/>
</dbReference>
<feature type="compositionally biased region" description="Low complexity" evidence="1">
    <location>
        <begin position="399"/>
        <end position="409"/>
    </location>
</feature>
<comment type="caution">
    <text evidence="2">The sequence shown here is derived from an EMBL/GenBank/DDBJ whole genome shotgun (WGS) entry which is preliminary data.</text>
</comment>
<feature type="region of interest" description="Disordered" evidence="1">
    <location>
        <begin position="1"/>
        <end position="203"/>
    </location>
</feature>
<name>A0A1F7ZZK9_9EURO</name>
<feature type="compositionally biased region" description="Polar residues" evidence="1">
    <location>
        <begin position="509"/>
        <end position="523"/>
    </location>
</feature>
<dbReference type="GeneID" id="34449490"/>
<dbReference type="EMBL" id="LYCR01000049">
    <property type="protein sequence ID" value="OGM44896.1"/>
    <property type="molecule type" value="Genomic_DNA"/>
</dbReference>
<evidence type="ECO:0000313" key="2">
    <source>
        <dbReference type="EMBL" id="OGM44896.1"/>
    </source>
</evidence>
<accession>A0A1F7ZZK9</accession>
<dbReference type="OrthoDB" id="2359117at2759"/>
<feature type="compositionally biased region" description="Polar residues" evidence="1">
    <location>
        <begin position="429"/>
        <end position="462"/>
    </location>
</feature>
<evidence type="ECO:0000256" key="1">
    <source>
        <dbReference type="SAM" id="MobiDB-lite"/>
    </source>
</evidence>
<keyword evidence="3" id="KW-1185">Reference proteome</keyword>
<gene>
    <name evidence="2" type="ORF">ABOM_006100</name>
</gene>
<dbReference type="AlphaFoldDB" id="A0A1F7ZZK9"/>
<reference evidence="2 3" key="1">
    <citation type="journal article" date="2016" name="Genome Biol. Evol.">
        <title>Draft genome sequence of an aflatoxigenic Aspergillus species, A. bombycis.</title>
        <authorList>
            <person name="Moore G.G."/>
            <person name="Mack B.M."/>
            <person name="Beltz S.B."/>
            <person name="Gilbert M.K."/>
        </authorList>
    </citation>
    <scope>NUCLEOTIDE SEQUENCE [LARGE SCALE GENOMIC DNA]</scope>
    <source>
        <strain evidence="3">NRRL 26010</strain>
    </source>
</reference>
<feature type="compositionally biased region" description="Basic and acidic residues" evidence="1">
    <location>
        <begin position="125"/>
        <end position="135"/>
    </location>
</feature>
<feature type="region of interest" description="Disordered" evidence="1">
    <location>
        <begin position="220"/>
        <end position="534"/>
    </location>
</feature>
<evidence type="ECO:0000313" key="3">
    <source>
        <dbReference type="Proteomes" id="UP000179179"/>
    </source>
</evidence>
<organism evidence="2 3">
    <name type="scientific">Aspergillus bombycis</name>
    <dbReference type="NCBI Taxonomy" id="109264"/>
    <lineage>
        <taxon>Eukaryota</taxon>
        <taxon>Fungi</taxon>
        <taxon>Dikarya</taxon>
        <taxon>Ascomycota</taxon>
        <taxon>Pezizomycotina</taxon>
        <taxon>Eurotiomycetes</taxon>
        <taxon>Eurotiomycetidae</taxon>
        <taxon>Eurotiales</taxon>
        <taxon>Aspergillaceae</taxon>
        <taxon>Aspergillus</taxon>
    </lineage>
</organism>